<reference evidence="4" key="1">
    <citation type="submission" date="2016-10" db="EMBL/GenBank/DDBJ databases">
        <authorList>
            <person name="Varghese N."/>
            <person name="Submissions S."/>
        </authorList>
    </citation>
    <scope>NUCLEOTIDE SEQUENCE [LARGE SCALE GENOMIC DNA]</scope>
    <source>
        <strain evidence="4">CGMCC 1.10784</strain>
    </source>
</reference>
<dbReference type="Proteomes" id="UP000198855">
    <property type="component" value="Unassembled WGS sequence"/>
</dbReference>
<dbReference type="Pfam" id="PF09587">
    <property type="entry name" value="PGA_cap"/>
    <property type="match status" value="1"/>
</dbReference>
<dbReference type="InterPro" id="IPR019079">
    <property type="entry name" value="Capsule_synth_CapA"/>
</dbReference>
<evidence type="ECO:0000313" key="4">
    <source>
        <dbReference type="Proteomes" id="UP000198855"/>
    </source>
</evidence>
<dbReference type="SMART" id="SM00854">
    <property type="entry name" value="PGA_cap"/>
    <property type="match status" value="1"/>
</dbReference>
<dbReference type="PANTHER" id="PTHR33393:SF13">
    <property type="entry name" value="PGA BIOSYNTHESIS PROTEIN CAPA"/>
    <property type="match status" value="1"/>
</dbReference>
<dbReference type="PANTHER" id="PTHR33393">
    <property type="entry name" value="POLYGLUTAMINE SYNTHESIS ACCESSORY PROTEIN RV0574C-RELATED"/>
    <property type="match status" value="1"/>
</dbReference>
<feature type="domain" description="Capsule synthesis protein CapA" evidence="2">
    <location>
        <begin position="57"/>
        <end position="297"/>
    </location>
</feature>
<evidence type="ECO:0000259" key="2">
    <source>
        <dbReference type="SMART" id="SM00854"/>
    </source>
</evidence>
<organism evidence="3 4">
    <name type="scientific">Paenibacillus catalpae</name>
    <dbReference type="NCBI Taxonomy" id="1045775"/>
    <lineage>
        <taxon>Bacteria</taxon>
        <taxon>Bacillati</taxon>
        <taxon>Bacillota</taxon>
        <taxon>Bacilli</taxon>
        <taxon>Bacillales</taxon>
        <taxon>Paenibacillaceae</taxon>
        <taxon>Paenibacillus</taxon>
    </lineage>
</organism>
<dbReference type="OrthoDB" id="9810906at2"/>
<dbReference type="Gene3D" id="3.60.21.10">
    <property type="match status" value="1"/>
</dbReference>
<dbReference type="CDD" id="cd07381">
    <property type="entry name" value="MPP_CapA"/>
    <property type="match status" value="1"/>
</dbReference>
<evidence type="ECO:0000313" key="3">
    <source>
        <dbReference type="EMBL" id="SFD79364.1"/>
    </source>
</evidence>
<gene>
    <name evidence="3" type="ORF">SAMN05216378_1451</name>
</gene>
<dbReference type="STRING" id="1045775.SAMN05216378_1451"/>
<evidence type="ECO:0000256" key="1">
    <source>
        <dbReference type="ARBA" id="ARBA00005662"/>
    </source>
</evidence>
<dbReference type="InterPro" id="IPR029052">
    <property type="entry name" value="Metallo-depent_PP-like"/>
</dbReference>
<dbReference type="EMBL" id="FOMT01000001">
    <property type="protein sequence ID" value="SFD79364.1"/>
    <property type="molecule type" value="Genomic_DNA"/>
</dbReference>
<dbReference type="InterPro" id="IPR052169">
    <property type="entry name" value="CW_Biosynth-Accessory"/>
</dbReference>
<accession>A0A1I1V8Z3</accession>
<sequence>MKKRIWIALLLSVVVGSGLLLRAKLFGDIWASRINSESYALDTENTYHSSGDKKDISIVFAGDVMMDDSVKEAMRERGVDDPFLQVKEQVQAADWAVVNLETAVTSATVKDTSQTYNFNADPASLGGLRNAGFDMVSLANNHVLDYLPEGLMDTIRNLEDVGLTHTGAGKNEEEAFQAKTVILDGNRVKIAAFTRFIPLVSWNAAKDRPGVAGAYNQKKVLKAIREQSADSDYFIVYMHWGVEQNNRPEKWQRDFAKKMIDAGADAIIGSHPHVLQGFEYYKGKPIAYSIGNFLFPDHVAGPNADTGLLKLSLHDGRIDMGFYPYYIEDDRILKNDSNYEEEQLKYIESLSYGVYLDGNAVKQN</sequence>
<dbReference type="SUPFAM" id="SSF56300">
    <property type="entry name" value="Metallo-dependent phosphatases"/>
    <property type="match status" value="1"/>
</dbReference>
<name>A0A1I1V8Z3_9BACL</name>
<dbReference type="AlphaFoldDB" id="A0A1I1V8Z3"/>
<keyword evidence="4" id="KW-1185">Reference proteome</keyword>
<comment type="similarity">
    <text evidence="1">Belongs to the CapA family.</text>
</comment>
<protein>
    <submittedName>
        <fullName evidence="3">Poly-gamma-glutamate synthesis protein (Capsule biosynthesis protein)</fullName>
    </submittedName>
</protein>
<proteinExistence type="inferred from homology"/>